<dbReference type="AlphaFoldDB" id="A0A7E4VKD5"/>
<name>A0A7E4VKD5_PANRE</name>
<sequence>MDSLDPVGSASAMTTTHPTCFSIVFNDATAASRTLDFLTRSSTTHIFSCPALCTTSRHASTVGHALAARRLTHLWVLRST</sequence>
<dbReference type="WBParaSite" id="Pan_g21216.t1">
    <property type="protein sequence ID" value="Pan_g21216.t1"/>
    <property type="gene ID" value="Pan_g21216"/>
</dbReference>
<reference evidence="2" key="2">
    <citation type="submission" date="2020-10" db="UniProtKB">
        <authorList>
            <consortium name="WormBaseParasite"/>
        </authorList>
    </citation>
    <scope>IDENTIFICATION</scope>
</reference>
<evidence type="ECO:0000313" key="1">
    <source>
        <dbReference type="Proteomes" id="UP000492821"/>
    </source>
</evidence>
<proteinExistence type="predicted"/>
<evidence type="ECO:0000313" key="2">
    <source>
        <dbReference type="WBParaSite" id="Pan_g21216.t1"/>
    </source>
</evidence>
<organism evidence="1 2">
    <name type="scientific">Panagrellus redivivus</name>
    <name type="common">Microworm</name>
    <dbReference type="NCBI Taxonomy" id="6233"/>
    <lineage>
        <taxon>Eukaryota</taxon>
        <taxon>Metazoa</taxon>
        <taxon>Ecdysozoa</taxon>
        <taxon>Nematoda</taxon>
        <taxon>Chromadorea</taxon>
        <taxon>Rhabditida</taxon>
        <taxon>Tylenchina</taxon>
        <taxon>Panagrolaimomorpha</taxon>
        <taxon>Panagrolaimoidea</taxon>
        <taxon>Panagrolaimidae</taxon>
        <taxon>Panagrellus</taxon>
    </lineage>
</organism>
<accession>A0A7E4VKD5</accession>
<dbReference type="Proteomes" id="UP000492821">
    <property type="component" value="Unassembled WGS sequence"/>
</dbReference>
<protein>
    <submittedName>
        <fullName evidence="2">Secreted protein</fullName>
    </submittedName>
</protein>
<reference evidence="1" key="1">
    <citation type="journal article" date="2013" name="Genetics">
        <title>The draft genome and transcriptome of Panagrellus redivivus are shaped by the harsh demands of a free-living lifestyle.</title>
        <authorList>
            <person name="Srinivasan J."/>
            <person name="Dillman A.R."/>
            <person name="Macchietto M.G."/>
            <person name="Heikkinen L."/>
            <person name="Lakso M."/>
            <person name="Fracchia K.M."/>
            <person name="Antoshechkin I."/>
            <person name="Mortazavi A."/>
            <person name="Wong G."/>
            <person name="Sternberg P.W."/>
        </authorList>
    </citation>
    <scope>NUCLEOTIDE SEQUENCE [LARGE SCALE GENOMIC DNA]</scope>
    <source>
        <strain evidence="1">MT8872</strain>
    </source>
</reference>
<keyword evidence="1" id="KW-1185">Reference proteome</keyword>